<sequence>MKYVPANFTLNYVTYVPTSDIGTRIDTLSKHTEFGCKFLNDQYETIKTRTPIWGEKPSGRICITDSSENNQTSTKNEQENESVPKQTRGAPKDNNVNIKTTNKQTVLYTEWNQFKLELRQSFVETIENNHSLNDVSPFIR</sequence>
<dbReference type="AlphaFoldDB" id="A0A8D8X6Y3"/>
<protein>
    <submittedName>
        <fullName evidence="2">Uncharacterized protein</fullName>
    </submittedName>
</protein>
<organism evidence="2">
    <name type="scientific">Cacopsylla melanoneura</name>
    <dbReference type="NCBI Taxonomy" id="428564"/>
    <lineage>
        <taxon>Eukaryota</taxon>
        <taxon>Metazoa</taxon>
        <taxon>Ecdysozoa</taxon>
        <taxon>Arthropoda</taxon>
        <taxon>Hexapoda</taxon>
        <taxon>Insecta</taxon>
        <taxon>Pterygota</taxon>
        <taxon>Neoptera</taxon>
        <taxon>Paraneoptera</taxon>
        <taxon>Hemiptera</taxon>
        <taxon>Sternorrhyncha</taxon>
        <taxon>Psylloidea</taxon>
        <taxon>Psyllidae</taxon>
        <taxon>Psyllinae</taxon>
        <taxon>Cacopsylla</taxon>
    </lineage>
</organism>
<feature type="region of interest" description="Disordered" evidence="1">
    <location>
        <begin position="58"/>
        <end position="97"/>
    </location>
</feature>
<evidence type="ECO:0000313" key="2">
    <source>
        <dbReference type="EMBL" id="CAG6684094.1"/>
    </source>
</evidence>
<name>A0A8D8X6Y3_9HEMI</name>
<evidence type="ECO:0000256" key="1">
    <source>
        <dbReference type="SAM" id="MobiDB-lite"/>
    </source>
</evidence>
<proteinExistence type="predicted"/>
<reference evidence="2" key="1">
    <citation type="submission" date="2021-05" db="EMBL/GenBank/DDBJ databases">
        <authorList>
            <person name="Alioto T."/>
            <person name="Alioto T."/>
            <person name="Gomez Garrido J."/>
        </authorList>
    </citation>
    <scope>NUCLEOTIDE SEQUENCE</scope>
</reference>
<feature type="compositionally biased region" description="Polar residues" evidence="1">
    <location>
        <begin position="64"/>
        <end position="85"/>
    </location>
</feature>
<dbReference type="EMBL" id="HBUF01265827">
    <property type="protein sequence ID" value="CAG6684094.1"/>
    <property type="molecule type" value="Transcribed_RNA"/>
</dbReference>
<accession>A0A8D8X6Y3</accession>